<evidence type="ECO:0000313" key="2">
    <source>
        <dbReference type="EMBL" id="CAE6949125.1"/>
    </source>
</evidence>
<organism evidence="2 3">
    <name type="scientific">Symbiodinium natans</name>
    <dbReference type="NCBI Taxonomy" id="878477"/>
    <lineage>
        <taxon>Eukaryota</taxon>
        <taxon>Sar</taxon>
        <taxon>Alveolata</taxon>
        <taxon>Dinophyceae</taxon>
        <taxon>Suessiales</taxon>
        <taxon>Symbiodiniaceae</taxon>
        <taxon>Symbiodinium</taxon>
    </lineage>
</organism>
<dbReference type="Pfam" id="PF00069">
    <property type="entry name" value="Pkinase"/>
    <property type="match status" value="1"/>
</dbReference>
<dbReference type="InterPro" id="IPR008271">
    <property type="entry name" value="Ser/Thr_kinase_AS"/>
</dbReference>
<dbReference type="InterPro" id="IPR011009">
    <property type="entry name" value="Kinase-like_dom_sf"/>
</dbReference>
<dbReference type="InterPro" id="IPR000719">
    <property type="entry name" value="Prot_kinase_dom"/>
</dbReference>
<dbReference type="PROSITE" id="PS50011">
    <property type="entry name" value="PROTEIN_KINASE_DOM"/>
    <property type="match status" value="2"/>
</dbReference>
<feature type="domain" description="Protein kinase" evidence="1">
    <location>
        <begin position="470"/>
        <end position="757"/>
    </location>
</feature>
<dbReference type="Gene3D" id="3.30.200.20">
    <property type="entry name" value="Phosphorylase Kinase, domain 1"/>
    <property type="match status" value="2"/>
</dbReference>
<dbReference type="OrthoDB" id="535945at2759"/>
<evidence type="ECO:0000313" key="3">
    <source>
        <dbReference type="Proteomes" id="UP000604046"/>
    </source>
</evidence>
<sequence length="770" mass="86996">MSSIETSFMEPVKVISPFVPQTSISTCDAEGPVERAISSSTACSSEDDSCVKRQRLWARAMDSRWKLSRKDLQMKRELSRTLKSTLYQASWQGVDVVVKCAGLHDDVMSQQVQSNHDPQTSLARFPSDAEDKEITDELLHEIDLLSSLRHPDLVMFLGACLDQQLPTMCVTEFLPGGDLERYFMAQRKKHDVAIWRPGFQQVLQWSFSVGRALNFLHDRGVVHRDLKPLNLLLTKHLEVKVSDFGISKLMSREGDGSEVYSMTGGVGSWRYMAPEVVRHQAYDEKVDIYAFGLIMYFMSSGRAPFHQLGLDPEVILQQYCQGKEPRPMALDCHTKLRPLMAQRGVHVHFDLVPAANSEMSTGPLRSCDPTFESQAWEPCVPPSQKVNCFWSDAARHDTMSSIETSFMEPVKVISPFVPQTSISTCDAEGPVERAISSSTTCSSEDDSCVKRQRLWARAMDSRWKLSRKDLQMKRELSRTLKSTLYQASWQGVDVVVKCAGLHDDVMSNHDPQTSLARFPSDAEDKEITDELLHEIDLLSSLRHPDLVMFLGACLDQQLPTMCVTEFLPGGDLERYFMAQRKKHDVAIWRPGFQQVLQWSFSVGRALNFLHDRGVVHRDLKPLNLLLTKHLEVKVSDFGISKLMSREGDGSEVYSMTGGVGSWRYMAPEVVRHQAYDEKVDIYAFGLIMYFMSSGRAPFHQLGLDPEVILQQYCQGKEPRPMALDCHTKLRPLMTAAWHVNPSERPTATDMLESLDLIAHSKSSCAPCAQM</sequence>
<dbReference type="EMBL" id="CAJNDS010000083">
    <property type="protein sequence ID" value="CAE6949125.1"/>
    <property type="molecule type" value="Genomic_DNA"/>
</dbReference>
<dbReference type="GO" id="GO:0004674">
    <property type="term" value="F:protein serine/threonine kinase activity"/>
    <property type="evidence" value="ECO:0007669"/>
    <property type="project" value="TreeGrafter"/>
</dbReference>
<reference evidence="2" key="1">
    <citation type="submission" date="2021-02" db="EMBL/GenBank/DDBJ databases">
        <authorList>
            <person name="Dougan E. K."/>
            <person name="Rhodes N."/>
            <person name="Thang M."/>
            <person name="Chan C."/>
        </authorList>
    </citation>
    <scope>NUCLEOTIDE SEQUENCE</scope>
</reference>
<dbReference type="Gene3D" id="1.10.510.10">
    <property type="entry name" value="Transferase(Phosphotransferase) domain 1"/>
    <property type="match status" value="2"/>
</dbReference>
<dbReference type="Pfam" id="PF07714">
    <property type="entry name" value="PK_Tyr_Ser-Thr"/>
    <property type="match status" value="1"/>
</dbReference>
<dbReference type="Proteomes" id="UP000604046">
    <property type="component" value="Unassembled WGS sequence"/>
</dbReference>
<dbReference type="InterPro" id="IPR051681">
    <property type="entry name" value="Ser/Thr_Kinases-Pseudokinases"/>
</dbReference>
<keyword evidence="3" id="KW-1185">Reference proteome</keyword>
<protein>
    <recommendedName>
        <fullName evidence="1">Protein kinase domain-containing protein</fullName>
    </recommendedName>
</protein>
<proteinExistence type="predicted"/>
<feature type="domain" description="Protein kinase" evidence="1">
    <location>
        <begin position="72"/>
        <end position="417"/>
    </location>
</feature>
<evidence type="ECO:0000259" key="1">
    <source>
        <dbReference type="PROSITE" id="PS50011"/>
    </source>
</evidence>
<dbReference type="AlphaFoldDB" id="A0A812HF42"/>
<dbReference type="SMART" id="SM00220">
    <property type="entry name" value="S_TKc"/>
    <property type="match status" value="2"/>
</dbReference>
<name>A0A812HF42_9DINO</name>
<accession>A0A812HF42</accession>
<comment type="caution">
    <text evidence="2">The sequence shown here is derived from an EMBL/GenBank/DDBJ whole genome shotgun (WGS) entry which is preliminary data.</text>
</comment>
<dbReference type="PANTHER" id="PTHR44329">
    <property type="entry name" value="SERINE/THREONINE-PROTEIN KINASE TNNI3K-RELATED"/>
    <property type="match status" value="1"/>
</dbReference>
<dbReference type="GO" id="GO:0005524">
    <property type="term" value="F:ATP binding"/>
    <property type="evidence" value="ECO:0007669"/>
    <property type="project" value="InterPro"/>
</dbReference>
<dbReference type="InterPro" id="IPR001245">
    <property type="entry name" value="Ser-Thr/Tyr_kinase_cat_dom"/>
</dbReference>
<dbReference type="PANTHER" id="PTHR44329:SF140">
    <property type="entry name" value="INACTIVE PROTEIN TYROSINE KINASE PTKL"/>
    <property type="match status" value="1"/>
</dbReference>
<dbReference type="SUPFAM" id="SSF56112">
    <property type="entry name" value="Protein kinase-like (PK-like)"/>
    <property type="match status" value="2"/>
</dbReference>
<dbReference type="PROSITE" id="PS00108">
    <property type="entry name" value="PROTEIN_KINASE_ST"/>
    <property type="match status" value="2"/>
</dbReference>
<gene>
    <name evidence="2" type="ORF">SNAT2548_LOCUS1513</name>
</gene>